<evidence type="ECO:0000313" key="3">
    <source>
        <dbReference type="Proteomes" id="UP000248987"/>
    </source>
</evidence>
<accession>A0A327S1B3</accession>
<keyword evidence="3" id="KW-1185">Reference proteome</keyword>
<proteinExistence type="predicted"/>
<dbReference type="Proteomes" id="UP000248987">
    <property type="component" value="Unassembled WGS sequence"/>
</dbReference>
<dbReference type="AlphaFoldDB" id="A0A327S1B3"/>
<comment type="caution">
    <text evidence="2">The sequence shown here is derived from an EMBL/GenBank/DDBJ whole genome shotgun (WGS) entry which is preliminary data.</text>
</comment>
<protein>
    <submittedName>
        <fullName evidence="2">Uncharacterized protein</fullName>
    </submittedName>
</protein>
<sequence length="79" mass="8714">MFYMNEFTTTVLNNSNNNNKSINALSLPYYNDAFIYLGVCVAEGATHRALAPHFSQSPPAPVKEFKQGAPSLTRPGQHL</sequence>
<evidence type="ECO:0000256" key="1">
    <source>
        <dbReference type="SAM" id="MobiDB-lite"/>
    </source>
</evidence>
<reference evidence="2 3" key="1">
    <citation type="submission" date="2018-06" db="EMBL/GenBank/DDBJ databases">
        <title>Genomic Encyclopedia of Archaeal and Bacterial Type Strains, Phase II (KMG-II): from individual species to whole genera.</title>
        <authorList>
            <person name="Goeker M."/>
        </authorList>
    </citation>
    <scope>NUCLEOTIDE SEQUENCE [LARGE SCALE GENOMIC DNA]</scope>
    <source>
        <strain evidence="2 3">DSM 12408</strain>
    </source>
</reference>
<feature type="region of interest" description="Disordered" evidence="1">
    <location>
        <begin position="56"/>
        <end position="79"/>
    </location>
</feature>
<organism evidence="2 3">
    <name type="scientific">Gelidibacter algens</name>
    <dbReference type="NCBI Taxonomy" id="49280"/>
    <lineage>
        <taxon>Bacteria</taxon>
        <taxon>Pseudomonadati</taxon>
        <taxon>Bacteroidota</taxon>
        <taxon>Flavobacteriia</taxon>
        <taxon>Flavobacteriales</taxon>
        <taxon>Flavobacteriaceae</taxon>
        <taxon>Gelidibacter</taxon>
    </lineage>
</organism>
<evidence type="ECO:0000313" key="2">
    <source>
        <dbReference type="EMBL" id="RAJ22448.1"/>
    </source>
</evidence>
<name>A0A327S1B3_9FLAO</name>
<gene>
    <name evidence="2" type="ORF">LX77_02393</name>
</gene>
<dbReference type="EMBL" id="QLLQ01000009">
    <property type="protein sequence ID" value="RAJ22448.1"/>
    <property type="molecule type" value="Genomic_DNA"/>
</dbReference>